<name>A0A0R1US30_9LACO</name>
<accession>A0A0R1US30</accession>
<reference evidence="1 2" key="1">
    <citation type="journal article" date="2015" name="Genome Announc.">
        <title>Expanding the biotechnology potential of lactobacilli through comparative genomics of 213 strains and associated genera.</title>
        <authorList>
            <person name="Sun Z."/>
            <person name="Harris H.M."/>
            <person name="McCann A."/>
            <person name="Guo C."/>
            <person name="Argimon S."/>
            <person name="Zhang W."/>
            <person name="Yang X."/>
            <person name="Jeffery I.B."/>
            <person name="Cooney J.C."/>
            <person name="Kagawa T.F."/>
            <person name="Liu W."/>
            <person name="Song Y."/>
            <person name="Salvetti E."/>
            <person name="Wrobel A."/>
            <person name="Rasinkangas P."/>
            <person name="Parkhill J."/>
            <person name="Rea M.C."/>
            <person name="O'Sullivan O."/>
            <person name="Ritari J."/>
            <person name="Douillard F.P."/>
            <person name="Paul Ross R."/>
            <person name="Yang R."/>
            <person name="Briner A.E."/>
            <person name="Felis G.E."/>
            <person name="de Vos W.M."/>
            <person name="Barrangou R."/>
            <person name="Klaenhammer T.R."/>
            <person name="Caufield P.W."/>
            <person name="Cui Y."/>
            <person name="Zhang H."/>
            <person name="O'Toole P.W."/>
        </authorList>
    </citation>
    <scope>NUCLEOTIDE SEQUENCE [LARGE SCALE GENOMIC DNA]</scope>
    <source>
        <strain evidence="1 2">DSM 16381</strain>
    </source>
</reference>
<gene>
    <name evidence="1" type="ORF">FD28_GL000935</name>
</gene>
<dbReference type="AlphaFoldDB" id="A0A0R1US30"/>
<keyword evidence="2" id="KW-1185">Reference proteome</keyword>
<dbReference type="Proteomes" id="UP000051580">
    <property type="component" value="Unassembled WGS sequence"/>
</dbReference>
<organism evidence="1 2">
    <name type="scientific">Levilactobacillus hammesii DSM 16381</name>
    <dbReference type="NCBI Taxonomy" id="1423753"/>
    <lineage>
        <taxon>Bacteria</taxon>
        <taxon>Bacillati</taxon>
        <taxon>Bacillota</taxon>
        <taxon>Bacilli</taxon>
        <taxon>Lactobacillales</taxon>
        <taxon>Lactobacillaceae</taxon>
        <taxon>Levilactobacillus</taxon>
    </lineage>
</organism>
<evidence type="ECO:0000313" key="2">
    <source>
        <dbReference type="Proteomes" id="UP000051580"/>
    </source>
</evidence>
<dbReference type="PATRIC" id="fig|1423753.3.peg.975"/>
<evidence type="ECO:0000313" key="1">
    <source>
        <dbReference type="EMBL" id="KRL93749.1"/>
    </source>
</evidence>
<comment type="caution">
    <text evidence="1">The sequence shown here is derived from an EMBL/GenBank/DDBJ whole genome shotgun (WGS) entry which is preliminary data.</text>
</comment>
<dbReference type="STRING" id="1423753.FD28_GL000935"/>
<sequence length="168" mass="19742">MIMNMKQTLWLGTAGLVATFFTGSLVAQAKTLPKSYRGDWYGYVGSEKVGHVKTYYAIKLRLTSKRMDYNFLQTTQANLSQLKWQWGEKSLATYQRRTNKHHQTYYVLSSQAYQDDLDRLQLKTVKRNGKNTQALHWWGDADSVYAFRQPQRAYAWGWDFEDYIPTDE</sequence>
<dbReference type="EMBL" id="AZFS01000061">
    <property type="protein sequence ID" value="KRL93749.1"/>
    <property type="molecule type" value="Genomic_DNA"/>
</dbReference>
<proteinExistence type="predicted"/>
<protein>
    <submittedName>
        <fullName evidence="1">Uncharacterized protein</fullName>
    </submittedName>
</protein>